<name>A0A1Y1IT18_KLENI</name>
<dbReference type="EMBL" id="DF237965">
    <property type="protein sequence ID" value="GAQ92451.1"/>
    <property type="molecule type" value="Genomic_DNA"/>
</dbReference>
<dbReference type="Proteomes" id="UP000054558">
    <property type="component" value="Unassembled WGS sequence"/>
</dbReference>
<sequence>MQQAKETSIELLSKYSLPCRRPGESRSSCGACGKQNPLGVWTDILAFITRVGDLGFLDKTLSSTNAPSGPQQDRRLGPGRTRTCAGRWRRRTGSFLETLS</sequence>
<evidence type="ECO:0000313" key="2">
    <source>
        <dbReference type="EMBL" id="GAQ92451.1"/>
    </source>
</evidence>
<gene>
    <name evidence="2" type="ORF">KFL_010160020</name>
</gene>
<proteinExistence type="predicted"/>
<accession>A0A1Y1IT18</accession>
<feature type="region of interest" description="Disordered" evidence="1">
    <location>
        <begin position="61"/>
        <end position="82"/>
    </location>
</feature>
<reference evidence="2 3" key="1">
    <citation type="journal article" date="2014" name="Nat. Commun.">
        <title>Klebsormidium flaccidum genome reveals primary factors for plant terrestrial adaptation.</title>
        <authorList>
            <person name="Hori K."/>
            <person name="Maruyama F."/>
            <person name="Fujisawa T."/>
            <person name="Togashi T."/>
            <person name="Yamamoto N."/>
            <person name="Seo M."/>
            <person name="Sato S."/>
            <person name="Yamada T."/>
            <person name="Mori H."/>
            <person name="Tajima N."/>
            <person name="Moriyama T."/>
            <person name="Ikeuchi M."/>
            <person name="Watanabe M."/>
            <person name="Wada H."/>
            <person name="Kobayashi K."/>
            <person name="Saito M."/>
            <person name="Masuda T."/>
            <person name="Sasaki-Sekimoto Y."/>
            <person name="Mashiguchi K."/>
            <person name="Awai K."/>
            <person name="Shimojima M."/>
            <person name="Masuda S."/>
            <person name="Iwai M."/>
            <person name="Nobusawa T."/>
            <person name="Narise T."/>
            <person name="Kondo S."/>
            <person name="Saito H."/>
            <person name="Sato R."/>
            <person name="Murakawa M."/>
            <person name="Ihara Y."/>
            <person name="Oshima-Yamada Y."/>
            <person name="Ohtaka K."/>
            <person name="Satoh M."/>
            <person name="Sonobe K."/>
            <person name="Ishii M."/>
            <person name="Ohtani R."/>
            <person name="Kanamori-Sato M."/>
            <person name="Honoki R."/>
            <person name="Miyazaki D."/>
            <person name="Mochizuki H."/>
            <person name="Umetsu J."/>
            <person name="Higashi K."/>
            <person name="Shibata D."/>
            <person name="Kamiya Y."/>
            <person name="Sato N."/>
            <person name="Nakamura Y."/>
            <person name="Tabata S."/>
            <person name="Ida S."/>
            <person name="Kurokawa K."/>
            <person name="Ohta H."/>
        </authorList>
    </citation>
    <scope>NUCLEOTIDE SEQUENCE [LARGE SCALE GENOMIC DNA]</scope>
    <source>
        <strain evidence="2 3">NIES-2285</strain>
    </source>
</reference>
<dbReference type="AlphaFoldDB" id="A0A1Y1IT18"/>
<evidence type="ECO:0000256" key="1">
    <source>
        <dbReference type="SAM" id="MobiDB-lite"/>
    </source>
</evidence>
<organism evidence="2 3">
    <name type="scientific">Klebsormidium nitens</name>
    <name type="common">Green alga</name>
    <name type="synonym">Ulothrix nitens</name>
    <dbReference type="NCBI Taxonomy" id="105231"/>
    <lineage>
        <taxon>Eukaryota</taxon>
        <taxon>Viridiplantae</taxon>
        <taxon>Streptophyta</taxon>
        <taxon>Klebsormidiophyceae</taxon>
        <taxon>Klebsormidiales</taxon>
        <taxon>Klebsormidiaceae</taxon>
        <taxon>Klebsormidium</taxon>
    </lineage>
</organism>
<evidence type="ECO:0000313" key="3">
    <source>
        <dbReference type="Proteomes" id="UP000054558"/>
    </source>
</evidence>
<protein>
    <submittedName>
        <fullName evidence="2">Uncharacterized protein</fullName>
    </submittedName>
</protein>
<feature type="compositionally biased region" description="Polar residues" evidence="1">
    <location>
        <begin position="61"/>
        <end position="71"/>
    </location>
</feature>
<keyword evidence="3" id="KW-1185">Reference proteome</keyword>